<name>A0A0G4EPK2_VITBC</name>
<evidence type="ECO:0000256" key="3">
    <source>
        <dbReference type="ARBA" id="ARBA00001941"/>
    </source>
</evidence>
<evidence type="ECO:0000256" key="1">
    <source>
        <dbReference type="ARBA" id="ARBA00001638"/>
    </source>
</evidence>
<protein>
    <recommendedName>
        <fullName evidence="7">5'-deoxynucleotidase</fullName>
        <ecNumber evidence="7">3.1.3.89</ecNumber>
    </recommendedName>
</protein>
<comment type="subunit">
    <text evidence="6">Homodimer.</text>
</comment>
<comment type="similarity">
    <text evidence="5">Belongs to the HDDC2 family.</text>
</comment>
<dbReference type="Proteomes" id="UP000041254">
    <property type="component" value="Unassembled WGS sequence"/>
</dbReference>
<evidence type="ECO:0000256" key="2">
    <source>
        <dbReference type="ARBA" id="ARBA00001936"/>
    </source>
</evidence>
<dbReference type="EMBL" id="CDMY01000275">
    <property type="protein sequence ID" value="CEL99190.1"/>
    <property type="molecule type" value="Genomic_DNA"/>
</dbReference>
<dbReference type="EC" id="3.1.3.89" evidence="7"/>
<dbReference type="GO" id="GO:0002953">
    <property type="term" value="F:5'-deoxynucleotidase activity"/>
    <property type="evidence" value="ECO:0007669"/>
    <property type="project" value="UniProtKB-EC"/>
</dbReference>
<sequence length="232" mass="26564">MSPVLPLLLSAFVSIPGCQHRHFNPARSQLASSLPWRVSDLVRMGRKEELDSIIKFLQICGKLKRVKRTGWVRAGVEQPESVAEHMYRMAMACFLLPTATADRNKCVKMALVHDLAEWSVGDITPFCGVPKEEKSRREKAAMAEVRDLVGGDAGQEIFDLWLEYEMGTSEEARFVRDIDKFEMVLQAFEYETEQKLELPSFYDTTRGVFKTDLFRSLDQHVRDMRDTAPRTS</sequence>
<evidence type="ECO:0000256" key="9">
    <source>
        <dbReference type="ARBA" id="ARBA00022801"/>
    </source>
</evidence>
<dbReference type="PhylomeDB" id="A0A0G4EPK2"/>
<dbReference type="SUPFAM" id="SSF109604">
    <property type="entry name" value="HD-domain/PDEase-like"/>
    <property type="match status" value="1"/>
</dbReference>
<dbReference type="InterPro" id="IPR006674">
    <property type="entry name" value="HD_domain"/>
</dbReference>
<feature type="domain" description="HD/PDEase" evidence="10">
    <location>
        <begin position="78"/>
        <end position="193"/>
    </location>
</feature>
<comment type="cofactor">
    <cofactor evidence="2">
        <name>Mn(2+)</name>
        <dbReference type="ChEBI" id="CHEBI:29035"/>
    </cofactor>
</comment>
<keyword evidence="12" id="KW-1185">Reference proteome</keyword>
<dbReference type="AlphaFoldDB" id="A0A0G4EPK2"/>
<dbReference type="InParanoid" id="A0A0G4EPK2"/>
<dbReference type="InterPro" id="IPR003607">
    <property type="entry name" value="HD/PDEase_dom"/>
</dbReference>
<dbReference type="PANTHER" id="PTHR11845:SF13">
    <property type="entry name" value="5'-DEOXYNUCLEOTIDASE HDDC2"/>
    <property type="match status" value="1"/>
</dbReference>
<evidence type="ECO:0000256" key="7">
    <source>
        <dbReference type="ARBA" id="ARBA00012964"/>
    </source>
</evidence>
<dbReference type="GO" id="GO:0005737">
    <property type="term" value="C:cytoplasm"/>
    <property type="evidence" value="ECO:0007669"/>
    <property type="project" value="TreeGrafter"/>
</dbReference>
<evidence type="ECO:0000256" key="5">
    <source>
        <dbReference type="ARBA" id="ARBA00009999"/>
    </source>
</evidence>
<evidence type="ECO:0000313" key="12">
    <source>
        <dbReference type="Proteomes" id="UP000041254"/>
    </source>
</evidence>
<dbReference type="InterPro" id="IPR039356">
    <property type="entry name" value="YfbR/HDDC2"/>
</dbReference>
<dbReference type="STRING" id="1169540.A0A0G4EPK2"/>
<keyword evidence="8" id="KW-0479">Metal-binding</keyword>
<dbReference type="Gene3D" id="1.10.3210.10">
    <property type="entry name" value="Hypothetical protein af1432"/>
    <property type="match status" value="1"/>
</dbReference>
<organism evidence="11 12">
    <name type="scientific">Vitrella brassicaformis (strain CCMP3155)</name>
    <dbReference type="NCBI Taxonomy" id="1169540"/>
    <lineage>
        <taxon>Eukaryota</taxon>
        <taxon>Sar</taxon>
        <taxon>Alveolata</taxon>
        <taxon>Colpodellida</taxon>
        <taxon>Vitrellaceae</taxon>
        <taxon>Vitrella</taxon>
    </lineage>
</organism>
<accession>A0A0G4EPK2</accession>
<comment type="cofactor">
    <cofactor evidence="3">
        <name>Co(2+)</name>
        <dbReference type="ChEBI" id="CHEBI:48828"/>
    </cofactor>
</comment>
<comment type="catalytic activity">
    <reaction evidence="1">
        <text>a 2'-deoxyribonucleoside 5'-phosphate + H2O = a 2'-deoxyribonucleoside + phosphate</text>
        <dbReference type="Rhea" id="RHEA:36167"/>
        <dbReference type="ChEBI" id="CHEBI:15377"/>
        <dbReference type="ChEBI" id="CHEBI:18274"/>
        <dbReference type="ChEBI" id="CHEBI:43474"/>
        <dbReference type="ChEBI" id="CHEBI:65317"/>
        <dbReference type="EC" id="3.1.3.89"/>
    </reaction>
</comment>
<evidence type="ECO:0000256" key="8">
    <source>
        <dbReference type="ARBA" id="ARBA00022723"/>
    </source>
</evidence>
<proteinExistence type="inferred from homology"/>
<comment type="function">
    <text evidence="4">Catalyzes the dephosphorylation of the nucleoside 5'-monophosphates deoxyadenosine monophosphate (dAMP), deoxycytidine monophosphate (dCMP), deoxyguanosine monophosphate (dGMP) and deoxythymidine monophosphate (dTMP).</text>
</comment>
<dbReference type="GO" id="GO:0046872">
    <property type="term" value="F:metal ion binding"/>
    <property type="evidence" value="ECO:0007669"/>
    <property type="project" value="UniProtKB-KW"/>
</dbReference>
<dbReference type="OMA" id="PFFHMLE"/>
<dbReference type="OrthoDB" id="10254258at2759"/>
<evidence type="ECO:0000313" key="11">
    <source>
        <dbReference type="EMBL" id="CEL99190.1"/>
    </source>
</evidence>
<dbReference type="FunFam" id="1.10.3210.10:FF:000016">
    <property type="entry name" value="HD domain-containing protein 2"/>
    <property type="match status" value="1"/>
</dbReference>
<evidence type="ECO:0000256" key="4">
    <source>
        <dbReference type="ARBA" id="ARBA00004074"/>
    </source>
</evidence>
<dbReference type="Pfam" id="PF13023">
    <property type="entry name" value="HD_3"/>
    <property type="match status" value="1"/>
</dbReference>
<dbReference type="SMART" id="SM00471">
    <property type="entry name" value="HDc"/>
    <property type="match status" value="1"/>
</dbReference>
<evidence type="ECO:0000256" key="6">
    <source>
        <dbReference type="ARBA" id="ARBA00011738"/>
    </source>
</evidence>
<gene>
    <name evidence="11" type="ORF">Vbra_2898</name>
</gene>
<dbReference type="VEuPathDB" id="CryptoDB:Vbra_2898"/>
<dbReference type="PANTHER" id="PTHR11845">
    <property type="entry name" value="5'-DEOXYNUCLEOTIDASE HDDC2"/>
    <property type="match status" value="1"/>
</dbReference>
<reference evidence="11 12" key="1">
    <citation type="submission" date="2014-11" db="EMBL/GenBank/DDBJ databases">
        <authorList>
            <person name="Zhu J."/>
            <person name="Qi W."/>
            <person name="Song R."/>
        </authorList>
    </citation>
    <scope>NUCLEOTIDE SEQUENCE [LARGE SCALE GENOMIC DNA]</scope>
</reference>
<evidence type="ECO:0000259" key="10">
    <source>
        <dbReference type="SMART" id="SM00471"/>
    </source>
</evidence>
<keyword evidence="9" id="KW-0378">Hydrolase</keyword>